<dbReference type="GO" id="GO:0008967">
    <property type="term" value="F:phosphoglycolate phosphatase activity"/>
    <property type="evidence" value="ECO:0007669"/>
    <property type="project" value="TreeGrafter"/>
</dbReference>
<protein>
    <submittedName>
        <fullName evidence="1">HAD-IA family hydrolase</fullName>
    </submittedName>
</protein>
<evidence type="ECO:0000313" key="2">
    <source>
        <dbReference type="Proteomes" id="UP000561438"/>
    </source>
</evidence>
<dbReference type="EMBL" id="JABWGV010000003">
    <property type="protein sequence ID" value="NVD45433.1"/>
    <property type="molecule type" value="Genomic_DNA"/>
</dbReference>
<dbReference type="NCBIfam" id="TIGR01509">
    <property type="entry name" value="HAD-SF-IA-v3"/>
    <property type="match status" value="1"/>
</dbReference>
<dbReference type="InterPro" id="IPR023214">
    <property type="entry name" value="HAD_sf"/>
</dbReference>
<dbReference type="AlphaFoldDB" id="A0A850H6K3"/>
<accession>A0A850H6K3</accession>
<gene>
    <name evidence="1" type="ORF">HUV48_10490</name>
</gene>
<reference evidence="1 2" key="1">
    <citation type="submission" date="2020-06" db="EMBL/GenBank/DDBJ databases">
        <title>Altererythrobacter sp. HHU K3-1.</title>
        <authorList>
            <person name="Zhang D."/>
            <person name="Xue H."/>
        </authorList>
    </citation>
    <scope>NUCLEOTIDE SEQUENCE [LARGE SCALE GENOMIC DNA]</scope>
    <source>
        <strain evidence="1 2">HHU K3-1</strain>
    </source>
</reference>
<keyword evidence="1" id="KW-0378">Hydrolase</keyword>
<dbReference type="SFLD" id="SFLDG01135">
    <property type="entry name" value="C1.5.6:_HAD__Beta-PGM__Phospha"/>
    <property type="match status" value="1"/>
</dbReference>
<dbReference type="InterPro" id="IPR023198">
    <property type="entry name" value="PGP-like_dom2"/>
</dbReference>
<dbReference type="InterPro" id="IPR041492">
    <property type="entry name" value="HAD_2"/>
</dbReference>
<evidence type="ECO:0000313" key="1">
    <source>
        <dbReference type="EMBL" id="NVD45433.1"/>
    </source>
</evidence>
<keyword evidence="2" id="KW-1185">Reference proteome</keyword>
<dbReference type="InterPro" id="IPR006439">
    <property type="entry name" value="HAD-SF_hydro_IA"/>
</dbReference>
<organism evidence="1 2">
    <name type="scientific">Qipengyuania atrilutea</name>
    <dbReference type="NCBI Taxonomy" id="2744473"/>
    <lineage>
        <taxon>Bacteria</taxon>
        <taxon>Pseudomonadati</taxon>
        <taxon>Pseudomonadota</taxon>
        <taxon>Alphaproteobacteria</taxon>
        <taxon>Sphingomonadales</taxon>
        <taxon>Erythrobacteraceae</taxon>
        <taxon>Qipengyuania</taxon>
    </lineage>
</organism>
<dbReference type="SFLD" id="SFLDS00003">
    <property type="entry name" value="Haloacid_Dehalogenase"/>
    <property type="match status" value="1"/>
</dbReference>
<dbReference type="GO" id="GO:0006281">
    <property type="term" value="P:DNA repair"/>
    <property type="evidence" value="ECO:0007669"/>
    <property type="project" value="TreeGrafter"/>
</dbReference>
<dbReference type="GO" id="GO:0005829">
    <property type="term" value="C:cytosol"/>
    <property type="evidence" value="ECO:0007669"/>
    <property type="project" value="TreeGrafter"/>
</dbReference>
<dbReference type="NCBIfam" id="TIGR01549">
    <property type="entry name" value="HAD-SF-IA-v1"/>
    <property type="match status" value="1"/>
</dbReference>
<dbReference type="Proteomes" id="UP000561438">
    <property type="component" value="Unassembled WGS sequence"/>
</dbReference>
<dbReference type="RefSeq" id="WP_176267708.1">
    <property type="nucleotide sequence ID" value="NZ_JABWGV010000003.1"/>
</dbReference>
<dbReference type="Gene3D" id="3.40.50.1000">
    <property type="entry name" value="HAD superfamily/HAD-like"/>
    <property type="match status" value="1"/>
</dbReference>
<dbReference type="PANTHER" id="PTHR43434">
    <property type="entry name" value="PHOSPHOGLYCOLATE PHOSPHATASE"/>
    <property type="match status" value="1"/>
</dbReference>
<dbReference type="Gene3D" id="1.10.150.240">
    <property type="entry name" value="Putative phosphatase, domain 2"/>
    <property type="match status" value="1"/>
</dbReference>
<dbReference type="SFLD" id="SFLDG01129">
    <property type="entry name" value="C1.5:_HAD__Beta-PGM__Phosphata"/>
    <property type="match status" value="1"/>
</dbReference>
<dbReference type="SUPFAM" id="SSF56784">
    <property type="entry name" value="HAD-like"/>
    <property type="match status" value="1"/>
</dbReference>
<dbReference type="Pfam" id="PF13419">
    <property type="entry name" value="HAD_2"/>
    <property type="match status" value="1"/>
</dbReference>
<dbReference type="InterPro" id="IPR036412">
    <property type="entry name" value="HAD-like_sf"/>
</dbReference>
<dbReference type="PANTHER" id="PTHR43434:SF24">
    <property type="entry name" value="HYDROLASE-RELATED"/>
    <property type="match status" value="1"/>
</dbReference>
<dbReference type="InterPro" id="IPR050155">
    <property type="entry name" value="HAD-like_hydrolase_sf"/>
</dbReference>
<comment type="caution">
    <text evidence="1">The sequence shown here is derived from an EMBL/GenBank/DDBJ whole genome shotgun (WGS) entry which is preliminary data.</text>
</comment>
<name>A0A850H6K3_9SPHN</name>
<sequence>MSRRLAVFDCDGTLVDGQAGICEAMETACGAAGIAVPSRQAIRRIVGLSLPQAMFHLAPDTTPDQRSYAVEVYKDAYRTSRTEGRLYEPLFAGIADLLHDLRAEGWLLGVATGKSDRGLKACLKQHRIEHLFTTLQTADHHPSKPDPAMLVAALAEADVEPRDAVMIGDTSFDITMAHAAGVRAVGVAWGYHSVAELTAEGADTVVREPGELKGLLVE</sequence>
<proteinExistence type="predicted"/>